<evidence type="ECO:0000259" key="2">
    <source>
        <dbReference type="PROSITE" id="PS50994"/>
    </source>
</evidence>
<feature type="region of interest" description="Disordered" evidence="1">
    <location>
        <begin position="226"/>
        <end position="324"/>
    </location>
</feature>
<dbReference type="PANTHER" id="PTHR35004:SF7">
    <property type="entry name" value="INTEGRASE PROTEIN"/>
    <property type="match status" value="1"/>
</dbReference>
<proteinExistence type="predicted"/>
<dbReference type="InterPro" id="IPR036397">
    <property type="entry name" value="RNaseH_sf"/>
</dbReference>
<protein>
    <submittedName>
        <fullName evidence="3">Transposase</fullName>
    </submittedName>
</protein>
<dbReference type="AlphaFoldDB" id="A0A5C8UXY9"/>
<dbReference type="InterPro" id="IPR009057">
    <property type="entry name" value="Homeodomain-like_sf"/>
</dbReference>
<dbReference type="InterPro" id="IPR001584">
    <property type="entry name" value="Integrase_cat-core"/>
</dbReference>
<dbReference type="InterPro" id="IPR012337">
    <property type="entry name" value="RNaseH-like_sf"/>
</dbReference>
<dbReference type="GO" id="GO:0015074">
    <property type="term" value="P:DNA integration"/>
    <property type="evidence" value="ECO:0007669"/>
    <property type="project" value="InterPro"/>
</dbReference>
<dbReference type="SUPFAM" id="SSF53098">
    <property type="entry name" value="Ribonuclease H-like"/>
    <property type="match status" value="1"/>
</dbReference>
<keyword evidence="4" id="KW-1185">Reference proteome</keyword>
<reference evidence="3 4" key="1">
    <citation type="submission" date="2019-08" db="EMBL/GenBank/DDBJ databases">
        <title>Bacterial whole genome sequence for Glaciihabitans sp. CHu50b-6-2.</title>
        <authorList>
            <person name="Jin L."/>
        </authorList>
    </citation>
    <scope>NUCLEOTIDE SEQUENCE [LARGE SCALE GENOMIC DNA]</scope>
    <source>
        <strain evidence="3 4">CHu50b-6-2</strain>
    </source>
</reference>
<dbReference type="EMBL" id="VRMG01000003">
    <property type="protein sequence ID" value="TXN32501.1"/>
    <property type="molecule type" value="Genomic_DNA"/>
</dbReference>
<dbReference type="Pfam" id="PF00665">
    <property type="entry name" value="rve"/>
    <property type="match status" value="1"/>
</dbReference>
<evidence type="ECO:0000313" key="4">
    <source>
        <dbReference type="Proteomes" id="UP000321379"/>
    </source>
</evidence>
<dbReference type="Proteomes" id="UP000321379">
    <property type="component" value="Unassembled WGS sequence"/>
</dbReference>
<comment type="caution">
    <text evidence="3">The sequence shown here is derived from an EMBL/GenBank/DDBJ whole genome shotgun (WGS) entry which is preliminary data.</text>
</comment>
<evidence type="ECO:0000313" key="3">
    <source>
        <dbReference type="EMBL" id="TXN32501.1"/>
    </source>
</evidence>
<name>A0A5C8UXY9_9MICO</name>
<organism evidence="3 4">
    <name type="scientific">Lacisediminihabitans profunda</name>
    <dbReference type="NCBI Taxonomy" id="2594790"/>
    <lineage>
        <taxon>Bacteria</taxon>
        <taxon>Bacillati</taxon>
        <taxon>Actinomycetota</taxon>
        <taxon>Actinomycetes</taxon>
        <taxon>Micrococcales</taxon>
        <taxon>Microbacteriaceae</taxon>
        <taxon>Lacisediminihabitans</taxon>
    </lineage>
</organism>
<dbReference type="SUPFAM" id="SSF46689">
    <property type="entry name" value="Homeodomain-like"/>
    <property type="match status" value="1"/>
</dbReference>
<dbReference type="GO" id="GO:0003676">
    <property type="term" value="F:nucleic acid binding"/>
    <property type="evidence" value="ECO:0007669"/>
    <property type="project" value="InterPro"/>
</dbReference>
<evidence type="ECO:0000256" key="1">
    <source>
        <dbReference type="SAM" id="MobiDB-lite"/>
    </source>
</evidence>
<accession>A0A5C8UXY9</accession>
<dbReference type="Pfam" id="PF13565">
    <property type="entry name" value="HTH_32"/>
    <property type="match status" value="1"/>
</dbReference>
<dbReference type="Gene3D" id="3.30.420.10">
    <property type="entry name" value="Ribonuclease H-like superfamily/Ribonuclease H"/>
    <property type="match status" value="1"/>
</dbReference>
<dbReference type="PANTHER" id="PTHR35004">
    <property type="entry name" value="TRANSPOSASE RV3428C-RELATED"/>
    <property type="match status" value="1"/>
</dbReference>
<dbReference type="PROSITE" id="PS50994">
    <property type="entry name" value="INTEGRASE"/>
    <property type="match status" value="1"/>
</dbReference>
<gene>
    <name evidence="3" type="ORF">FVP33_02555</name>
</gene>
<sequence>MSKNRIIVTSVVVEGRRKVDVARDYGVSYRWVHTLVSRYLTGGWDAIEPQSRRPKTSPTRTPPDREAEIIQLRKSLQTAGHDAGPHTIAAHLERRHGSSPAVSTIWKVLRRNGLVTEQPKKRPRSSYLRFEADLPNETWQSDFTHWRLASGTGTEVLTFLDDHSRKALSITAYPVVTVAHVLQQFRATVTEYGPPASTLTDNGLVFTTRVRGGRNTFENELNLLGIDQKNGRPNHPQTQGKVERFQLNRPGVDGGSDSAKDDDYASTEEVPAGVAGEGHSARAGSPSAGWGPVAQPGSAPDRAAGRGQPGHAARLVQTGRYRRG</sequence>
<feature type="domain" description="Integrase catalytic" evidence="2">
    <location>
        <begin position="131"/>
        <end position="245"/>
    </location>
</feature>